<evidence type="ECO:0000259" key="2">
    <source>
        <dbReference type="PROSITE" id="PS50097"/>
    </source>
</evidence>
<feature type="domain" description="BTB" evidence="2">
    <location>
        <begin position="14"/>
        <end position="84"/>
    </location>
</feature>
<feature type="region of interest" description="Disordered" evidence="1">
    <location>
        <begin position="109"/>
        <end position="159"/>
    </location>
</feature>
<dbReference type="InterPro" id="IPR000210">
    <property type="entry name" value="BTB/POZ_dom"/>
</dbReference>
<name>A0ABQ9NLY5_9PEZI</name>
<dbReference type="PANTHER" id="PTHR47843">
    <property type="entry name" value="BTB DOMAIN-CONTAINING PROTEIN-RELATED"/>
    <property type="match status" value="1"/>
</dbReference>
<comment type="caution">
    <text evidence="3">The sequence shown here is derived from an EMBL/GenBank/DDBJ whole genome shotgun (WGS) entry which is preliminary data.</text>
</comment>
<dbReference type="EMBL" id="JAPDRL010000160">
    <property type="protein sequence ID" value="KAJ9655609.1"/>
    <property type="molecule type" value="Genomic_DNA"/>
</dbReference>
<dbReference type="SUPFAM" id="SSF54695">
    <property type="entry name" value="POZ domain"/>
    <property type="match status" value="1"/>
</dbReference>
<dbReference type="InterPro" id="IPR011333">
    <property type="entry name" value="SKP1/BTB/POZ_sf"/>
</dbReference>
<proteinExistence type="predicted"/>
<protein>
    <recommendedName>
        <fullName evidence="2">BTB domain-containing protein</fullName>
    </recommendedName>
</protein>
<dbReference type="PROSITE" id="PS50097">
    <property type="entry name" value="BTB"/>
    <property type="match status" value="1"/>
</dbReference>
<keyword evidence="4" id="KW-1185">Reference proteome</keyword>
<dbReference type="Pfam" id="PF00651">
    <property type="entry name" value="BTB"/>
    <property type="match status" value="1"/>
</dbReference>
<sequence>MTATIPFKDLILSDQFTFYIGKEKKPVVVHSAVIAAQSPALNALINNGHMQEAQTRSAEIDDIEPDDFIRFCEFAYRGDFTVPPCEVVDVPPSEEATDQVIVYEPDGVSEHSGAEIPQPDDYLVPPPPPPAQEEPAAESDSWVPPIKKKGKKPRYTSPRRPTIKELFNSKSFGSTGVLREQFLPFYAPGFNNGPNENFTPVFLAYSRLYVLAQKYLIEPLKELTLSKLHRTLLGFSLYTSRIGDVLELVRYVYCDDHTPATDEDNKMNKLRELVAEYIACEIDTIGKSKVFLDLLEEGGDFVREFWVIVQKYRLVRS</sequence>
<reference evidence="3" key="1">
    <citation type="submission" date="2022-10" db="EMBL/GenBank/DDBJ databases">
        <title>Culturing micro-colonial fungi from biological soil crusts in the Mojave desert and describing Neophaeococcomyces mojavensis, and introducing the new genera and species Taxawa tesnikishii.</title>
        <authorList>
            <person name="Kurbessoian T."/>
            <person name="Stajich J.E."/>
        </authorList>
    </citation>
    <scope>NUCLEOTIDE SEQUENCE</scope>
    <source>
        <strain evidence="3">TK_1</strain>
    </source>
</reference>
<dbReference type="Proteomes" id="UP001172684">
    <property type="component" value="Unassembled WGS sequence"/>
</dbReference>
<evidence type="ECO:0000313" key="4">
    <source>
        <dbReference type="Proteomes" id="UP001172684"/>
    </source>
</evidence>
<dbReference type="CDD" id="cd18186">
    <property type="entry name" value="BTB_POZ_ZBTB_KLHL-like"/>
    <property type="match status" value="1"/>
</dbReference>
<evidence type="ECO:0000256" key="1">
    <source>
        <dbReference type="SAM" id="MobiDB-lite"/>
    </source>
</evidence>
<organism evidence="3 4">
    <name type="scientific">Coniosporium apollinis</name>
    <dbReference type="NCBI Taxonomy" id="61459"/>
    <lineage>
        <taxon>Eukaryota</taxon>
        <taxon>Fungi</taxon>
        <taxon>Dikarya</taxon>
        <taxon>Ascomycota</taxon>
        <taxon>Pezizomycotina</taxon>
        <taxon>Dothideomycetes</taxon>
        <taxon>Dothideomycetes incertae sedis</taxon>
        <taxon>Coniosporium</taxon>
    </lineage>
</organism>
<evidence type="ECO:0000313" key="3">
    <source>
        <dbReference type="EMBL" id="KAJ9655609.1"/>
    </source>
</evidence>
<dbReference type="Gene3D" id="3.30.710.10">
    <property type="entry name" value="Potassium Channel Kv1.1, Chain A"/>
    <property type="match status" value="1"/>
</dbReference>
<gene>
    <name evidence="3" type="ORF">H2201_008768</name>
</gene>
<accession>A0ABQ9NLY5</accession>